<feature type="transmembrane region" description="Helical" evidence="1">
    <location>
        <begin position="12"/>
        <end position="34"/>
    </location>
</feature>
<evidence type="ECO:0000313" key="2">
    <source>
        <dbReference type="EMBL" id="KFI92488.1"/>
    </source>
</evidence>
<dbReference type="EMBL" id="JGZN01000008">
    <property type="protein sequence ID" value="KFI92488.1"/>
    <property type="molecule type" value="Genomic_DNA"/>
</dbReference>
<keyword evidence="1" id="KW-0472">Membrane</keyword>
<dbReference type="AlphaFoldDB" id="A0A087DAD8"/>
<evidence type="ECO:0000256" key="1">
    <source>
        <dbReference type="SAM" id="Phobius"/>
    </source>
</evidence>
<comment type="caution">
    <text evidence="2">The sequence shown here is derived from an EMBL/GenBank/DDBJ whole genome shotgun (WGS) entry which is preliminary data.</text>
</comment>
<feature type="transmembrane region" description="Helical" evidence="1">
    <location>
        <begin position="87"/>
        <end position="107"/>
    </location>
</feature>
<sequence length="133" mass="15074">MTMFVELLPALLWIIAAVLAFNIICVTIMRGHLFMPRSKRPPVYPVSWNMVMLHVVSFVMAIVPFPVYALTAGYMDVDVRDFYEMNALAAAIIIIVLVMLEIVVMYVQAHNAMETEMDRQLGVAVHKNDDMAK</sequence>
<keyword evidence="1" id="KW-0812">Transmembrane</keyword>
<keyword evidence="1" id="KW-1133">Transmembrane helix</keyword>
<evidence type="ECO:0008006" key="4">
    <source>
        <dbReference type="Google" id="ProtNLM"/>
    </source>
</evidence>
<organism evidence="2 3">
    <name type="scientific">Bifidobacterium saguini DSM 23967</name>
    <dbReference type="NCBI Taxonomy" id="1437607"/>
    <lineage>
        <taxon>Bacteria</taxon>
        <taxon>Bacillati</taxon>
        <taxon>Actinomycetota</taxon>
        <taxon>Actinomycetes</taxon>
        <taxon>Bifidobacteriales</taxon>
        <taxon>Bifidobacteriaceae</taxon>
        <taxon>Bifidobacterium</taxon>
    </lineage>
</organism>
<evidence type="ECO:0000313" key="3">
    <source>
        <dbReference type="Proteomes" id="UP000029066"/>
    </source>
</evidence>
<dbReference type="OrthoDB" id="3239080at2"/>
<dbReference type="Proteomes" id="UP000029066">
    <property type="component" value="Unassembled WGS sequence"/>
</dbReference>
<gene>
    <name evidence="2" type="ORF">BISA_0890</name>
</gene>
<accession>A0A087DAD8</accession>
<feature type="transmembrane region" description="Helical" evidence="1">
    <location>
        <begin position="46"/>
        <end position="67"/>
    </location>
</feature>
<dbReference type="RefSeq" id="WP_033891125.1">
    <property type="nucleotide sequence ID" value="NZ_JDUT01000010.1"/>
</dbReference>
<protein>
    <recommendedName>
        <fullName evidence="4">C4-dicarboxylate ABC transporter</fullName>
    </recommendedName>
</protein>
<dbReference type="STRING" id="1437607.BISA_0890"/>
<reference evidence="2 3" key="1">
    <citation type="submission" date="2014-03" db="EMBL/GenBank/DDBJ databases">
        <title>Genomics of Bifidobacteria.</title>
        <authorList>
            <person name="Ventura M."/>
            <person name="Milani C."/>
            <person name="Lugli G.A."/>
        </authorList>
    </citation>
    <scope>NUCLEOTIDE SEQUENCE [LARGE SCALE GENOMIC DNA]</scope>
    <source>
        <strain evidence="2 3">DSM 23967</strain>
    </source>
</reference>
<proteinExistence type="predicted"/>
<name>A0A087DAD8_9BIFI</name>